<organism evidence="8 9">
    <name type="scientific">Bryocella elongata</name>
    <dbReference type="NCBI Taxonomy" id="863522"/>
    <lineage>
        <taxon>Bacteria</taxon>
        <taxon>Pseudomonadati</taxon>
        <taxon>Acidobacteriota</taxon>
        <taxon>Terriglobia</taxon>
        <taxon>Terriglobales</taxon>
        <taxon>Acidobacteriaceae</taxon>
        <taxon>Bryocella</taxon>
    </lineage>
</organism>
<dbReference type="PANTHER" id="PTHR30288:SF0">
    <property type="entry name" value="FLAGELLAR HOOK-ASSOCIATED PROTEIN 2"/>
    <property type="match status" value="1"/>
</dbReference>
<dbReference type="EMBL" id="FNVA01000001">
    <property type="protein sequence ID" value="SEF63420.1"/>
    <property type="molecule type" value="Genomic_DNA"/>
</dbReference>
<keyword evidence="3" id="KW-0175">Coiled coil</keyword>
<comment type="subcellular location">
    <subcellularLocation>
        <location evidence="5">Secreted</location>
    </subcellularLocation>
    <subcellularLocation>
        <location evidence="5">Bacterial flagellum</location>
    </subcellularLocation>
</comment>
<keyword evidence="9" id="KW-1185">Reference proteome</keyword>
<dbReference type="GO" id="GO:0009421">
    <property type="term" value="C:bacterial-type flagellum filament cap"/>
    <property type="evidence" value="ECO:0007669"/>
    <property type="project" value="InterPro"/>
</dbReference>
<dbReference type="InterPro" id="IPR040026">
    <property type="entry name" value="FliD"/>
</dbReference>
<protein>
    <recommendedName>
        <fullName evidence="5">Flagellar hook-associated protein 2</fullName>
        <shortName evidence="5">HAP2</shortName>
    </recommendedName>
    <alternativeName>
        <fullName evidence="5">Flagellar cap protein</fullName>
    </alternativeName>
</protein>
<evidence type="ECO:0000256" key="2">
    <source>
        <dbReference type="ARBA" id="ARBA00011255"/>
    </source>
</evidence>
<comment type="function">
    <text evidence="5">Required for morphogenesis and for the elongation of the flagellar filament by facilitating polymerization of the flagellin monomers at the tip of growing filament. Forms a capping structure, which prevents flagellin subunits (transported through the central channel of the flagellum) from leaking out without polymerization at the distal end.</text>
</comment>
<evidence type="ECO:0000313" key="9">
    <source>
        <dbReference type="Proteomes" id="UP000236728"/>
    </source>
</evidence>
<evidence type="ECO:0000259" key="6">
    <source>
        <dbReference type="Pfam" id="PF02465"/>
    </source>
</evidence>
<reference evidence="8 9" key="1">
    <citation type="submission" date="2016-10" db="EMBL/GenBank/DDBJ databases">
        <authorList>
            <person name="de Groot N.N."/>
        </authorList>
    </citation>
    <scope>NUCLEOTIDE SEQUENCE [LARGE SCALE GENOMIC DNA]</scope>
    <source>
        <strain evidence="8 9">DSM 22489</strain>
    </source>
</reference>
<dbReference type="InterPro" id="IPR003481">
    <property type="entry name" value="FliD_N"/>
</dbReference>
<proteinExistence type="inferred from homology"/>
<dbReference type="GO" id="GO:0009424">
    <property type="term" value="C:bacterial-type flagellum hook"/>
    <property type="evidence" value="ECO:0007669"/>
    <property type="project" value="UniProtKB-UniRule"/>
</dbReference>
<dbReference type="Proteomes" id="UP000236728">
    <property type="component" value="Unassembled WGS sequence"/>
</dbReference>
<comment type="similarity">
    <text evidence="1 5">Belongs to the FliD family.</text>
</comment>
<evidence type="ECO:0000256" key="5">
    <source>
        <dbReference type="RuleBase" id="RU362066"/>
    </source>
</evidence>
<keyword evidence="8" id="KW-0969">Cilium</keyword>
<evidence type="ECO:0000313" key="8">
    <source>
        <dbReference type="EMBL" id="SEF63420.1"/>
    </source>
</evidence>
<dbReference type="GO" id="GO:0007155">
    <property type="term" value="P:cell adhesion"/>
    <property type="evidence" value="ECO:0007669"/>
    <property type="project" value="InterPro"/>
</dbReference>
<evidence type="ECO:0000259" key="7">
    <source>
        <dbReference type="Pfam" id="PF07195"/>
    </source>
</evidence>
<keyword evidence="5" id="KW-0964">Secreted</keyword>
<gene>
    <name evidence="8" type="ORF">SAMN05421819_0652</name>
</gene>
<evidence type="ECO:0000256" key="3">
    <source>
        <dbReference type="ARBA" id="ARBA00023054"/>
    </source>
</evidence>
<keyword evidence="8" id="KW-0282">Flagellum</keyword>
<dbReference type="PANTHER" id="PTHR30288">
    <property type="entry name" value="FLAGELLAR CAP/ASSEMBLY PROTEIN FLID"/>
    <property type="match status" value="1"/>
</dbReference>
<sequence length="560" mass="55643">MSSSSVTAATTTNNSTYDYSSLLQAATGASSAGIDVTAAVAAAVAAARGPETAWKSEQTTLTNQTSELTAMQTATTAIQTDMESLNTLTGPLATRDVTSSNSNVVTATAASGTVAGTHTVVVNNVATTGAWYSDLSASSSSTLPSTSFTITMASGSSATISTATSGDNTLAGLAAAINTATDSSGKSLGVTASVISDSTGSRLAIVSNSSGSADDFSISSTNFSGTSWTTPDLPTGETLGANTLTVTVGGTATNFTTTAGETYAQLATAINNAGIGVTATAGSDSNGSNLTLASSDGTTTFSVNQPTFGFTQAEAGANASVVVDGVPITSASNTVTGAISGVTLDLIGASTGGTTTLTVASDSTAVATAVNQFVTDYNTAVGLVNKQFEFSSTTGTEGDLASDPTVIGLQSALQSALNYTYTPSSGTTTVSSLSDLGITQGTDGTLSVDSTTLDAALVNTPGDVQSFFQGASLNGFAANMNNSLSLYLNPGDGAFTLELSSITTQQSDLTSEISNFETNYITPLQTQLTTDLGTAEAALEELPTQMAQINAMLGLTGKSS</sequence>
<dbReference type="RefSeq" id="WP_103931552.1">
    <property type="nucleotide sequence ID" value="NZ_FNVA01000001.1"/>
</dbReference>
<feature type="domain" description="Flagellar hook-associated protein 2 N-terminal" evidence="6">
    <location>
        <begin position="33"/>
        <end position="128"/>
    </location>
</feature>
<dbReference type="OrthoDB" id="9810816at2"/>
<accession>A0A1H5TKW1</accession>
<comment type="subunit">
    <text evidence="2 5">Homopentamer.</text>
</comment>
<dbReference type="GO" id="GO:0005576">
    <property type="term" value="C:extracellular region"/>
    <property type="evidence" value="ECO:0007669"/>
    <property type="project" value="UniProtKB-SubCell"/>
</dbReference>
<feature type="domain" description="Flagellar hook-associated protein 2 C-terminal" evidence="7">
    <location>
        <begin position="316"/>
        <end position="522"/>
    </location>
</feature>
<dbReference type="Pfam" id="PF07195">
    <property type="entry name" value="FliD_C"/>
    <property type="match status" value="1"/>
</dbReference>
<dbReference type="GO" id="GO:0071973">
    <property type="term" value="P:bacterial-type flagellum-dependent cell motility"/>
    <property type="evidence" value="ECO:0007669"/>
    <property type="project" value="TreeGrafter"/>
</dbReference>
<evidence type="ECO:0000256" key="1">
    <source>
        <dbReference type="ARBA" id="ARBA00009764"/>
    </source>
</evidence>
<keyword evidence="4 5" id="KW-0975">Bacterial flagellum</keyword>
<dbReference type="AlphaFoldDB" id="A0A1H5TKW1"/>
<evidence type="ECO:0000256" key="4">
    <source>
        <dbReference type="ARBA" id="ARBA00023143"/>
    </source>
</evidence>
<dbReference type="Pfam" id="PF02465">
    <property type="entry name" value="FliD_N"/>
    <property type="match status" value="1"/>
</dbReference>
<dbReference type="InterPro" id="IPR010809">
    <property type="entry name" value="FliD_C"/>
</dbReference>
<name>A0A1H5TKW1_9BACT</name>
<keyword evidence="8" id="KW-0966">Cell projection</keyword>